<proteinExistence type="predicted"/>
<evidence type="ECO:0000313" key="2">
    <source>
        <dbReference type="Proteomes" id="UP001474120"/>
    </source>
</evidence>
<comment type="caution">
    <text evidence="1">The sequence shown here is derived from an EMBL/GenBank/DDBJ whole genome shotgun (WGS) entry which is preliminary data.</text>
</comment>
<gene>
    <name evidence="1" type="ORF">AABB81_06735</name>
</gene>
<organism evidence="1 2">
    <name type="scientific">Lutimonas vermicola</name>
    <dbReference type="NCBI Taxonomy" id="414288"/>
    <lineage>
        <taxon>Bacteria</taxon>
        <taxon>Pseudomonadati</taxon>
        <taxon>Bacteroidota</taxon>
        <taxon>Flavobacteriia</taxon>
        <taxon>Flavobacteriales</taxon>
        <taxon>Flavobacteriaceae</taxon>
        <taxon>Lutimonas</taxon>
    </lineage>
</organism>
<accession>A0ABU9KZG1</accession>
<evidence type="ECO:0000313" key="1">
    <source>
        <dbReference type="EMBL" id="MEL4455586.1"/>
    </source>
</evidence>
<dbReference type="RefSeq" id="WP_342159440.1">
    <property type="nucleotide sequence ID" value="NZ_JBCDNA010000001.1"/>
</dbReference>
<reference evidence="1 2" key="1">
    <citation type="submission" date="2024-04" db="EMBL/GenBank/DDBJ databases">
        <title>whole genome sequencing of Lutimonas vermicola strain IMCC1616.</title>
        <authorList>
            <person name="Bae S.S."/>
        </authorList>
    </citation>
    <scope>NUCLEOTIDE SEQUENCE [LARGE SCALE GENOMIC DNA]</scope>
    <source>
        <strain evidence="1 2">IMCC1616</strain>
    </source>
</reference>
<dbReference type="Pfam" id="PF20050">
    <property type="entry name" value="DUF6452"/>
    <property type="match status" value="1"/>
</dbReference>
<sequence length="167" mass="19156">MRSFLKLILILMVFVIQLSCERDEICLEEITPKLVIRFYNEANPNELKSVLGLTVKIEGIEGDYSNETISNFTDSIAIPIPVTENRTNFILRIPSNDQTIEINPDTLTLVYSQEDVYISRSCGYKTIYNDASASIVQDDDNWIKNLDTKTDEFQVIDENTAHVKIYH</sequence>
<dbReference type="InterPro" id="IPR045607">
    <property type="entry name" value="DUF6452"/>
</dbReference>
<name>A0ABU9KZG1_9FLAO</name>
<keyword evidence="2" id="KW-1185">Reference proteome</keyword>
<dbReference type="Proteomes" id="UP001474120">
    <property type="component" value="Unassembled WGS sequence"/>
</dbReference>
<protein>
    <submittedName>
        <fullName evidence="1">DUF6452 family protein</fullName>
    </submittedName>
</protein>
<dbReference type="EMBL" id="JBCDNA010000001">
    <property type="protein sequence ID" value="MEL4455586.1"/>
    <property type="molecule type" value="Genomic_DNA"/>
</dbReference>